<evidence type="ECO:0000313" key="1">
    <source>
        <dbReference type="EMBL" id="GFO27917.1"/>
    </source>
</evidence>
<name>A0AAV4C9I5_9GAST</name>
<evidence type="ECO:0000313" key="2">
    <source>
        <dbReference type="Proteomes" id="UP000735302"/>
    </source>
</evidence>
<comment type="caution">
    <text evidence="1">The sequence shown here is derived from an EMBL/GenBank/DDBJ whole genome shotgun (WGS) entry which is preliminary data.</text>
</comment>
<reference evidence="1 2" key="1">
    <citation type="journal article" date="2021" name="Elife">
        <title>Chloroplast acquisition without the gene transfer in kleptoplastic sea slugs, Plakobranchus ocellatus.</title>
        <authorList>
            <person name="Maeda T."/>
            <person name="Takahashi S."/>
            <person name="Yoshida T."/>
            <person name="Shimamura S."/>
            <person name="Takaki Y."/>
            <person name="Nagai Y."/>
            <person name="Toyoda A."/>
            <person name="Suzuki Y."/>
            <person name="Arimoto A."/>
            <person name="Ishii H."/>
            <person name="Satoh N."/>
            <person name="Nishiyama T."/>
            <person name="Hasebe M."/>
            <person name="Maruyama T."/>
            <person name="Minagawa J."/>
            <person name="Obokata J."/>
            <person name="Shigenobu S."/>
        </authorList>
    </citation>
    <scope>NUCLEOTIDE SEQUENCE [LARGE SCALE GENOMIC DNA]</scope>
</reference>
<sequence length="185" mass="20578">MTLLQEDSRVSMAAAKDTLESAWRPQKAQCIPTSVTLHFETYATAPQSEAATNGILLHSEISKDSFKITFERPLRETGRCTPALLRLDAGDNLSAPNARAAAILREPVLRQSGPLIYIYSSMINIQPIVCQLKHLGPAQIKIYILCYHCRVAIYWPHMEPNLASSMVLWPCQIVFSPSILQADKA</sequence>
<organism evidence="1 2">
    <name type="scientific">Plakobranchus ocellatus</name>
    <dbReference type="NCBI Taxonomy" id="259542"/>
    <lineage>
        <taxon>Eukaryota</taxon>
        <taxon>Metazoa</taxon>
        <taxon>Spiralia</taxon>
        <taxon>Lophotrochozoa</taxon>
        <taxon>Mollusca</taxon>
        <taxon>Gastropoda</taxon>
        <taxon>Heterobranchia</taxon>
        <taxon>Euthyneura</taxon>
        <taxon>Panpulmonata</taxon>
        <taxon>Sacoglossa</taxon>
        <taxon>Placobranchoidea</taxon>
        <taxon>Plakobranchidae</taxon>
        <taxon>Plakobranchus</taxon>
    </lineage>
</organism>
<gene>
    <name evidence="1" type="ORF">PoB_005442200</name>
</gene>
<protein>
    <submittedName>
        <fullName evidence="1">Uncharacterized protein</fullName>
    </submittedName>
</protein>
<dbReference type="AlphaFoldDB" id="A0AAV4C9I5"/>
<keyword evidence="2" id="KW-1185">Reference proteome</keyword>
<accession>A0AAV4C9I5</accession>
<dbReference type="Proteomes" id="UP000735302">
    <property type="component" value="Unassembled WGS sequence"/>
</dbReference>
<proteinExistence type="predicted"/>
<dbReference type="EMBL" id="BLXT01005980">
    <property type="protein sequence ID" value="GFO27917.1"/>
    <property type="molecule type" value="Genomic_DNA"/>
</dbReference>